<evidence type="ECO:0000313" key="1">
    <source>
        <dbReference type="EMBL" id="KII68144.1"/>
    </source>
</evidence>
<gene>
    <name evidence="1" type="ORF">RF11_03026</name>
</gene>
<keyword evidence="2" id="KW-1185">Reference proteome</keyword>
<proteinExistence type="predicted"/>
<name>A0A0C2IRW0_THEKT</name>
<sequence length="110" mass="13158">MVSYKELLFRQKFHMLVNCTRQKPGDFVDFSGKLIQENGFILEIEETRLKTCENSQAYRIADSKSLLRPRHSKKFFETFKSCDDSTIFNFSFIKIHYYNIDNLNIWTIKT</sequence>
<dbReference type="AlphaFoldDB" id="A0A0C2IRW0"/>
<comment type="caution">
    <text evidence="1">The sequence shown here is derived from an EMBL/GenBank/DDBJ whole genome shotgun (WGS) entry which is preliminary data.</text>
</comment>
<dbReference type="Proteomes" id="UP000031668">
    <property type="component" value="Unassembled WGS sequence"/>
</dbReference>
<reference evidence="1 2" key="1">
    <citation type="journal article" date="2014" name="Genome Biol. Evol.">
        <title>The genome of the myxosporean Thelohanellus kitauei shows adaptations to nutrient acquisition within its fish host.</title>
        <authorList>
            <person name="Yang Y."/>
            <person name="Xiong J."/>
            <person name="Zhou Z."/>
            <person name="Huo F."/>
            <person name="Miao W."/>
            <person name="Ran C."/>
            <person name="Liu Y."/>
            <person name="Zhang J."/>
            <person name="Feng J."/>
            <person name="Wang M."/>
            <person name="Wang M."/>
            <person name="Wang L."/>
            <person name="Yao B."/>
        </authorList>
    </citation>
    <scope>NUCLEOTIDE SEQUENCE [LARGE SCALE GENOMIC DNA]</scope>
    <source>
        <strain evidence="1">Wuqing</strain>
    </source>
</reference>
<organism evidence="1 2">
    <name type="scientific">Thelohanellus kitauei</name>
    <name type="common">Myxosporean</name>
    <dbReference type="NCBI Taxonomy" id="669202"/>
    <lineage>
        <taxon>Eukaryota</taxon>
        <taxon>Metazoa</taxon>
        <taxon>Cnidaria</taxon>
        <taxon>Myxozoa</taxon>
        <taxon>Myxosporea</taxon>
        <taxon>Bivalvulida</taxon>
        <taxon>Platysporina</taxon>
        <taxon>Myxobolidae</taxon>
        <taxon>Thelohanellus</taxon>
    </lineage>
</organism>
<protein>
    <submittedName>
        <fullName evidence="1">Uncharacterized protein</fullName>
    </submittedName>
</protein>
<accession>A0A0C2IRW0</accession>
<evidence type="ECO:0000313" key="2">
    <source>
        <dbReference type="Proteomes" id="UP000031668"/>
    </source>
</evidence>
<dbReference type="EMBL" id="JWZT01002953">
    <property type="protein sequence ID" value="KII68144.1"/>
    <property type="molecule type" value="Genomic_DNA"/>
</dbReference>